<dbReference type="InterPro" id="IPR023606">
    <property type="entry name" value="CoA-Trfase_III_dom_1_sf"/>
</dbReference>
<accession>A0A9K3CWS2</accession>
<evidence type="ECO:0000313" key="2">
    <source>
        <dbReference type="EMBL" id="GIQ83590.1"/>
    </source>
</evidence>
<dbReference type="GO" id="GO:0003824">
    <property type="term" value="F:catalytic activity"/>
    <property type="evidence" value="ECO:0007669"/>
    <property type="project" value="InterPro"/>
</dbReference>
<dbReference type="EMBL" id="BDIP01001105">
    <property type="protein sequence ID" value="GIQ83590.1"/>
    <property type="molecule type" value="Genomic_DNA"/>
</dbReference>
<keyword evidence="3" id="KW-1185">Reference proteome</keyword>
<dbReference type="PANTHER" id="PTHR48228:SF5">
    <property type="entry name" value="ALPHA-METHYLACYL-COA RACEMASE"/>
    <property type="match status" value="1"/>
</dbReference>
<dbReference type="Gene3D" id="3.40.50.10540">
    <property type="entry name" value="Crotonobetainyl-coa:carnitine coa-transferase, domain 1"/>
    <property type="match status" value="1"/>
</dbReference>
<dbReference type="SUPFAM" id="SSF89796">
    <property type="entry name" value="CoA-transferase family III (CaiB/BaiF)"/>
    <property type="match status" value="1"/>
</dbReference>
<dbReference type="Pfam" id="PF02515">
    <property type="entry name" value="CoA_transf_3"/>
    <property type="match status" value="1"/>
</dbReference>
<comment type="similarity">
    <text evidence="1">Belongs to the CoA-transferase III family.</text>
</comment>
<protein>
    <submittedName>
        <fullName evidence="2">CoA-transferase family III</fullName>
    </submittedName>
</protein>
<comment type="caution">
    <text evidence="2">The sequence shown here is derived from an EMBL/GenBank/DDBJ whole genome shotgun (WGS) entry which is preliminary data.</text>
</comment>
<evidence type="ECO:0000256" key="1">
    <source>
        <dbReference type="ARBA" id="ARBA00008383"/>
    </source>
</evidence>
<reference evidence="2 3" key="1">
    <citation type="journal article" date="2018" name="PLoS ONE">
        <title>The draft genome of Kipferlia bialata reveals reductive genome evolution in fornicate parasites.</title>
        <authorList>
            <person name="Tanifuji G."/>
            <person name="Takabayashi S."/>
            <person name="Kume K."/>
            <person name="Takagi M."/>
            <person name="Nakayama T."/>
            <person name="Kamikawa R."/>
            <person name="Inagaki Y."/>
            <person name="Hashimoto T."/>
        </authorList>
    </citation>
    <scope>NUCLEOTIDE SEQUENCE [LARGE SCALE GENOMIC DNA]</scope>
    <source>
        <strain evidence="2">NY0173</strain>
    </source>
</reference>
<proteinExistence type="inferred from homology"/>
<dbReference type="Gene3D" id="3.30.1540.10">
    <property type="entry name" value="formyl-coa transferase, domain 3"/>
    <property type="match status" value="1"/>
</dbReference>
<dbReference type="InterPro" id="IPR050509">
    <property type="entry name" value="CoA-transferase_III"/>
</dbReference>
<name>A0A9K3CWS2_9EUKA</name>
<organism evidence="2 3">
    <name type="scientific">Kipferlia bialata</name>
    <dbReference type="NCBI Taxonomy" id="797122"/>
    <lineage>
        <taxon>Eukaryota</taxon>
        <taxon>Metamonada</taxon>
        <taxon>Carpediemonas-like organisms</taxon>
        <taxon>Kipferlia</taxon>
    </lineage>
</organism>
<dbReference type="AlphaFoldDB" id="A0A9K3CWS2"/>
<dbReference type="OrthoDB" id="5863171at2759"/>
<dbReference type="InterPro" id="IPR044855">
    <property type="entry name" value="CoA-Trfase_III_dom3_sf"/>
</dbReference>
<dbReference type="Proteomes" id="UP000265618">
    <property type="component" value="Unassembled WGS sequence"/>
</dbReference>
<dbReference type="PANTHER" id="PTHR48228">
    <property type="entry name" value="SUCCINYL-COA--D-CITRAMALATE COA-TRANSFERASE"/>
    <property type="match status" value="1"/>
</dbReference>
<sequence length="341" mass="35808">MSVSPLSHLKVLDFSTLLPGPYCSMMLADMGADVLRVESIDRVDLIREMEPMSETGGSVYHETLNRNKQSLALNLKHPVAVDIVHRLVEDYDIVLEQFRPDVMDRLGLGYEALSGVNPSLIYCSITGYGQTGPFKHRAGHDINYLSLAGVMSYGSEARPALLGTQIADIAGGSLHATSAILAAALGRDHTGTGCHLDVSMADCAYALNFFGGAAQLATDTAPQPADGLLNGGSHYGFYETKDGRYLSVGSLEPKFLAGLLSGLGIDPKRGMVTSSLASGSPLPSPQIASPFVMDGVKPQINKVGGSIGADTLSVVSGLGYSHADVEGMAADGVFSMKGLML</sequence>
<evidence type="ECO:0000313" key="3">
    <source>
        <dbReference type="Proteomes" id="UP000265618"/>
    </source>
</evidence>
<gene>
    <name evidence="2" type="ORF">KIPB_004935</name>
</gene>
<dbReference type="InterPro" id="IPR003673">
    <property type="entry name" value="CoA-Trfase_fam_III"/>
</dbReference>